<evidence type="ECO:0000313" key="5">
    <source>
        <dbReference type="Proteomes" id="UP001589609"/>
    </source>
</evidence>
<sequence length="330" mass="37184">MSSNDSIVQTSRLSILWRLVVIMGSLILSFGIIAHFLEPQTFHTFFDGVWWAIVTTFTIGYGDFVPQTYAGRTVAIILILLGTAFGSYYMVSFATEMLSRQYLRQKGKSTVSFQNHIIVVGWNERVKQLLRQFETLYPKTHLVLIDETLPILPKKFAHLFFVKGCPYHDDTLKRANIIGARTIVITADQEKDESSADTLSVLTILAAKGLNPSLYCIVEILTAQQVDNANRAGANEVLQTNKLIGHILTYSLLFPSVSQTFISFCNHSSEAGIRLIPHNSEAEETFRSCSIHFLEKDILLLGVKRDGKDYINPPHPFPLYPDDLLIVLMR</sequence>
<keyword evidence="4" id="KW-0407">Ion channel</keyword>
<feature type="domain" description="RCK N-terminal" evidence="3">
    <location>
        <begin position="114"/>
        <end position="239"/>
    </location>
</feature>
<dbReference type="PROSITE" id="PS51201">
    <property type="entry name" value="RCK_N"/>
    <property type="match status" value="1"/>
</dbReference>
<keyword evidence="5" id="KW-1185">Reference proteome</keyword>
<dbReference type="GO" id="GO:0034220">
    <property type="term" value="P:monoatomic ion transmembrane transport"/>
    <property type="evidence" value="ECO:0007669"/>
    <property type="project" value="UniProtKB-KW"/>
</dbReference>
<keyword evidence="4" id="KW-0406">Ion transport</keyword>
<keyword evidence="4" id="KW-0813">Transport</keyword>
<keyword evidence="2" id="KW-0472">Membrane</keyword>
<feature type="transmembrane region" description="Helical" evidence="2">
    <location>
        <begin position="44"/>
        <end position="62"/>
    </location>
</feature>
<proteinExistence type="predicted"/>
<name>A0ABV5W9U2_9BACI</name>
<accession>A0ABV5W9U2</accession>
<dbReference type="EMBL" id="JBHMAF010000004">
    <property type="protein sequence ID" value="MFB9757151.1"/>
    <property type="molecule type" value="Genomic_DNA"/>
</dbReference>
<dbReference type="InterPro" id="IPR036291">
    <property type="entry name" value="NAD(P)-bd_dom_sf"/>
</dbReference>
<dbReference type="SUPFAM" id="SSF51735">
    <property type="entry name" value="NAD(P)-binding Rossmann-fold domains"/>
    <property type="match status" value="1"/>
</dbReference>
<evidence type="ECO:0000256" key="2">
    <source>
        <dbReference type="SAM" id="Phobius"/>
    </source>
</evidence>
<dbReference type="SUPFAM" id="SSF81324">
    <property type="entry name" value="Voltage-gated potassium channels"/>
    <property type="match status" value="1"/>
</dbReference>
<keyword evidence="2" id="KW-1133">Transmembrane helix</keyword>
<comment type="caution">
    <text evidence="4">The sequence shown here is derived from an EMBL/GenBank/DDBJ whole genome shotgun (WGS) entry which is preliminary data.</text>
</comment>
<dbReference type="Pfam" id="PF07885">
    <property type="entry name" value="Ion_trans_2"/>
    <property type="match status" value="1"/>
</dbReference>
<evidence type="ECO:0000256" key="1">
    <source>
        <dbReference type="ARBA" id="ARBA00004651"/>
    </source>
</evidence>
<organism evidence="4 5">
    <name type="scientific">Ectobacillus funiculus</name>
    <dbReference type="NCBI Taxonomy" id="137993"/>
    <lineage>
        <taxon>Bacteria</taxon>
        <taxon>Bacillati</taxon>
        <taxon>Bacillota</taxon>
        <taxon>Bacilli</taxon>
        <taxon>Bacillales</taxon>
        <taxon>Bacillaceae</taxon>
        <taxon>Ectobacillus</taxon>
    </lineage>
</organism>
<dbReference type="Pfam" id="PF22614">
    <property type="entry name" value="Slo-like_RCK"/>
    <property type="match status" value="1"/>
</dbReference>
<feature type="transmembrane region" description="Helical" evidence="2">
    <location>
        <begin position="74"/>
        <end position="98"/>
    </location>
</feature>
<dbReference type="RefSeq" id="WP_379947449.1">
    <property type="nucleotide sequence ID" value="NZ_JBHMAF010000004.1"/>
</dbReference>
<dbReference type="InterPro" id="IPR003148">
    <property type="entry name" value="RCK_N"/>
</dbReference>
<dbReference type="InterPro" id="IPR050721">
    <property type="entry name" value="Trk_Ktr_HKT_K-transport"/>
</dbReference>
<comment type="subcellular location">
    <subcellularLocation>
        <location evidence="1">Cell membrane</location>
        <topology evidence="1">Multi-pass membrane protein</topology>
    </subcellularLocation>
</comment>
<dbReference type="PANTHER" id="PTHR43833">
    <property type="entry name" value="POTASSIUM CHANNEL PROTEIN 2-RELATED-RELATED"/>
    <property type="match status" value="1"/>
</dbReference>
<gene>
    <name evidence="4" type="ORF">ACFFMS_01085</name>
</gene>
<reference evidence="4 5" key="1">
    <citation type="submission" date="2024-09" db="EMBL/GenBank/DDBJ databases">
        <authorList>
            <person name="Sun Q."/>
            <person name="Mori K."/>
        </authorList>
    </citation>
    <scope>NUCLEOTIDE SEQUENCE [LARGE SCALE GENOMIC DNA]</scope>
    <source>
        <strain evidence="4 5">JCM 11201</strain>
    </source>
</reference>
<evidence type="ECO:0000259" key="3">
    <source>
        <dbReference type="PROSITE" id="PS51201"/>
    </source>
</evidence>
<keyword evidence="2" id="KW-0812">Transmembrane</keyword>
<feature type="transmembrane region" description="Helical" evidence="2">
    <location>
        <begin position="15"/>
        <end position="37"/>
    </location>
</feature>
<dbReference type="PANTHER" id="PTHR43833:SF9">
    <property type="entry name" value="POTASSIUM CHANNEL PROTEIN YUGO-RELATED"/>
    <property type="match status" value="1"/>
</dbReference>
<dbReference type="Gene3D" id="3.40.50.720">
    <property type="entry name" value="NAD(P)-binding Rossmann-like Domain"/>
    <property type="match status" value="1"/>
</dbReference>
<dbReference type="Gene3D" id="1.10.287.70">
    <property type="match status" value="1"/>
</dbReference>
<dbReference type="Proteomes" id="UP001589609">
    <property type="component" value="Unassembled WGS sequence"/>
</dbReference>
<evidence type="ECO:0000313" key="4">
    <source>
        <dbReference type="EMBL" id="MFB9757151.1"/>
    </source>
</evidence>
<protein>
    <submittedName>
        <fullName evidence="4">Potassium channel family protein</fullName>
    </submittedName>
</protein>
<dbReference type="InterPro" id="IPR013099">
    <property type="entry name" value="K_chnl_dom"/>
</dbReference>